<proteinExistence type="inferred from homology"/>
<gene>
    <name evidence="6" type="ORF">BJX63DRAFT_381894</name>
</gene>
<dbReference type="PRINTS" id="PR00463">
    <property type="entry name" value="EP450I"/>
</dbReference>
<evidence type="ECO:0000313" key="7">
    <source>
        <dbReference type="Proteomes" id="UP001610334"/>
    </source>
</evidence>
<dbReference type="SUPFAM" id="SSF48264">
    <property type="entry name" value="Cytochrome P450"/>
    <property type="match status" value="1"/>
</dbReference>
<keyword evidence="7" id="KW-1185">Reference proteome</keyword>
<dbReference type="Proteomes" id="UP001610334">
    <property type="component" value="Unassembled WGS sequence"/>
</dbReference>
<dbReference type="InterPro" id="IPR001128">
    <property type="entry name" value="Cyt_P450"/>
</dbReference>
<dbReference type="InterPro" id="IPR017972">
    <property type="entry name" value="Cyt_P450_CS"/>
</dbReference>
<keyword evidence="4 5" id="KW-0408">Iron</keyword>
<comment type="similarity">
    <text evidence="1 5">Belongs to the cytochrome P450 family.</text>
</comment>
<dbReference type="PROSITE" id="PS00086">
    <property type="entry name" value="CYTOCHROME_P450"/>
    <property type="match status" value="1"/>
</dbReference>
<dbReference type="InterPro" id="IPR002401">
    <property type="entry name" value="Cyt_P450_E_grp-I"/>
</dbReference>
<keyword evidence="5" id="KW-0349">Heme</keyword>
<dbReference type="InterPro" id="IPR050364">
    <property type="entry name" value="Cytochrome_P450_fung"/>
</dbReference>
<keyword evidence="2 5" id="KW-0479">Metal-binding</keyword>
<reference evidence="6 7" key="1">
    <citation type="submission" date="2024-07" db="EMBL/GenBank/DDBJ databases">
        <title>Section-level genome sequencing and comparative genomics of Aspergillus sections Usti and Cavernicolus.</title>
        <authorList>
            <consortium name="Lawrence Berkeley National Laboratory"/>
            <person name="Nybo J.L."/>
            <person name="Vesth T.C."/>
            <person name="Theobald S."/>
            <person name="Frisvad J.C."/>
            <person name="Larsen T.O."/>
            <person name="Kjaerboelling I."/>
            <person name="Rothschild-Mancinelli K."/>
            <person name="Lyhne E.K."/>
            <person name="Kogle M.E."/>
            <person name="Barry K."/>
            <person name="Clum A."/>
            <person name="Na H."/>
            <person name="Ledsgaard L."/>
            <person name="Lin J."/>
            <person name="Lipzen A."/>
            <person name="Kuo A."/>
            <person name="Riley R."/>
            <person name="Mondo S."/>
            <person name="Labutti K."/>
            <person name="Haridas S."/>
            <person name="Pangalinan J."/>
            <person name="Salamov A.A."/>
            <person name="Simmons B.A."/>
            <person name="Magnuson J.K."/>
            <person name="Chen J."/>
            <person name="Drula E."/>
            <person name="Henrissat B."/>
            <person name="Wiebenga A."/>
            <person name="Lubbers R.J."/>
            <person name="Gomes A.C."/>
            <person name="Makela M.R."/>
            <person name="Stajich J."/>
            <person name="Grigoriev I.V."/>
            <person name="Mortensen U.H."/>
            <person name="De Vries R.P."/>
            <person name="Baker S.E."/>
            <person name="Andersen M.R."/>
        </authorList>
    </citation>
    <scope>NUCLEOTIDE SEQUENCE [LARGE SCALE GENOMIC DNA]</scope>
    <source>
        <strain evidence="6 7">CBS 588.65</strain>
    </source>
</reference>
<keyword evidence="5" id="KW-0503">Monooxygenase</keyword>
<accession>A0ABR4HVH2</accession>
<evidence type="ECO:0000256" key="5">
    <source>
        <dbReference type="RuleBase" id="RU000461"/>
    </source>
</evidence>
<organism evidence="6 7">
    <name type="scientific">Aspergillus granulosus</name>
    <dbReference type="NCBI Taxonomy" id="176169"/>
    <lineage>
        <taxon>Eukaryota</taxon>
        <taxon>Fungi</taxon>
        <taxon>Dikarya</taxon>
        <taxon>Ascomycota</taxon>
        <taxon>Pezizomycotina</taxon>
        <taxon>Eurotiomycetes</taxon>
        <taxon>Eurotiomycetidae</taxon>
        <taxon>Eurotiales</taxon>
        <taxon>Aspergillaceae</taxon>
        <taxon>Aspergillus</taxon>
        <taxon>Aspergillus subgen. Nidulantes</taxon>
    </lineage>
</organism>
<comment type="caution">
    <text evidence="6">The sequence shown here is derived from an EMBL/GenBank/DDBJ whole genome shotgun (WGS) entry which is preliminary data.</text>
</comment>
<evidence type="ECO:0000256" key="4">
    <source>
        <dbReference type="ARBA" id="ARBA00023004"/>
    </source>
</evidence>
<evidence type="ECO:0000256" key="2">
    <source>
        <dbReference type="ARBA" id="ARBA00022723"/>
    </source>
</evidence>
<dbReference type="Pfam" id="PF00067">
    <property type="entry name" value="p450"/>
    <property type="match status" value="1"/>
</dbReference>
<dbReference type="InterPro" id="IPR036396">
    <property type="entry name" value="Cyt_P450_sf"/>
</dbReference>
<sequence length="525" mass="58993">MYLVLCVTGLVSLYVLRLVFRQASSRTPPPPGPKPLPIIGNVRDMPATDSPEWLHWLKHKELYGPISSVSVLGQRIIILNDARIAFELLEKRSAIYSDRPKLPFATLCGMGDTVLMQGYGKRLQTYRKYIHREMGSTINVARFDATHETEVRRFLVRLLDAPQNLAGHARGLAAGLVLKVLYGYNMDYTRTDPLLDYIEKALKRFIPALAPGRWLVDAFPFLRHIPAWFPGAGFRRFAQGLKHDLESLVELPFCFVKKQIKAGSAETSYVSSLLGDKANTITPGSKEETDIKWSAVSLYFGGSDTTVSTITSLFLAMVLNPDVQRRAQEEIDRVVGRDRLPGFADRNKLPYINAVVKESLRWHPVTPMGVAHSLMEDDIYDGYRIPKGSVIMPNTWAFCHDPTDYKDPMTFNPSRFLGDTPERDPSTLVFGFGRRICPGRILADSNIYLTIAMSLAAFNISKPVRDDGEEVDVQARFLPGITSHPAPFELSVKLRDPRYKDLVLSVQEEHPWETGDAEVVRGMIG</sequence>
<dbReference type="PANTHER" id="PTHR46300:SF12">
    <property type="entry name" value="P450, PUTATIVE (EUROFUNG)-RELATED"/>
    <property type="match status" value="1"/>
</dbReference>
<dbReference type="CDD" id="cd11065">
    <property type="entry name" value="CYP64-like"/>
    <property type="match status" value="1"/>
</dbReference>
<dbReference type="EMBL" id="JBFXLT010000010">
    <property type="protein sequence ID" value="KAL2819386.1"/>
    <property type="molecule type" value="Genomic_DNA"/>
</dbReference>
<dbReference type="PRINTS" id="PR00385">
    <property type="entry name" value="P450"/>
</dbReference>
<evidence type="ECO:0000256" key="1">
    <source>
        <dbReference type="ARBA" id="ARBA00010617"/>
    </source>
</evidence>
<name>A0ABR4HVH2_9EURO</name>
<protein>
    <submittedName>
        <fullName evidence="6">Cytochrome P450</fullName>
    </submittedName>
</protein>
<keyword evidence="3 5" id="KW-0560">Oxidoreductase</keyword>
<evidence type="ECO:0000313" key="6">
    <source>
        <dbReference type="EMBL" id="KAL2819386.1"/>
    </source>
</evidence>
<dbReference type="PANTHER" id="PTHR46300">
    <property type="entry name" value="P450, PUTATIVE (EUROFUNG)-RELATED-RELATED"/>
    <property type="match status" value="1"/>
</dbReference>
<evidence type="ECO:0000256" key="3">
    <source>
        <dbReference type="ARBA" id="ARBA00023002"/>
    </source>
</evidence>
<dbReference type="Gene3D" id="1.10.630.10">
    <property type="entry name" value="Cytochrome P450"/>
    <property type="match status" value="1"/>
</dbReference>